<dbReference type="OrthoDB" id="5599163at2759"/>
<dbReference type="Gene3D" id="3.10.10.10">
    <property type="entry name" value="HIV Type 1 Reverse Transcriptase, subunit A, domain 1"/>
    <property type="match status" value="1"/>
</dbReference>
<dbReference type="EMBL" id="BFEA01000299">
    <property type="protein sequence ID" value="GBG78597.1"/>
    <property type="molecule type" value="Genomic_DNA"/>
</dbReference>
<dbReference type="PANTHER" id="PTHR33064">
    <property type="entry name" value="POL PROTEIN"/>
    <property type="match status" value="1"/>
</dbReference>
<dbReference type="InterPro" id="IPR043502">
    <property type="entry name" value="DNA/RNA_pol_sf"/>
</dbReference>
<dbReference type="SUPFAM" id="SSF56672">
    <property type="entry name" value="DNA/RNA polymerases"/>
    <property type="match status" value="1"/>
</dbReference>
<gene>
    <name evidence="3" type="ORF">CBR_g27822</name>
</gene>
<keyword evidence="4" id="KW-1185">Reference proteome</keyword>
<name>A0A388L8H2_CHABU</name>
<comment type="caution">
    <text evidence="3">The sequence shown here is derived from an EMBL/GenBank/DDBJ whole genome shotgun (WGS) entry which is preliminary data.</text>
</comment>
<dbReference type="GO" id="GO:0006508">
    <property type="term" value="P:proteolysis"/>
    <property type="evidence" value="ECO:0007669"/>
    <property type="project" value="UniProtKB-KW"/>
</dbReference>
<protein>
    <submittedName>
        <fullName evidence="3">Uncharacterized protein</fullName>
    </submittedName>
</protein>
<feature type="domain" description="Reverse transcriptase" evidence="1">
    <location>
        <begin position="128"/>
        <end position="299"/>
    </location>
</feature>
<dbReference type="CDD" id="cd01647">
    <property type="entry name" value="RT_LTR"/>
    <property type="match status" value="1"/>
</dbReference>
<dbReference type="Pfam" id="PF00078">
    <property type="entry name" value="RVT_1"/>
    <property type="match status" value="1"/>
</dbReference>
<dbReference type="Proteomes" id="UP000265515">
    <property type="component" value="Unassembled WGS sequence"/>
</dbReference>
<dbReference type="CDD" id="cd09274">
    <property type="entry name" value="RNase_HI_RT_Ty3"/>
    <property type="match status" value="1"/>
</dbReference>
<dbReference type="InterPro" id="IPR000477">
    <property type="entry name" value="RT_dom"/>
</dbReference>
<organism evidence="3 4">
    <name type="scientific">Chara braunii</name>
    <name type="common">Braun's stonewort</name>
    <dbReference type="NCBI Taxonomy" id="69332"/>
    <lineage>
        <taxon>Eukaryota</taxon>
        <taxon>Viridiplantae</taxon>
        <taxon>Streptophyta</taxon>
        <taxon>Charophyceae</taxon>
        <taxon>Charales</taxon>
        <taxon>Characeae</taxon>
        <taxon>Chara</taxon>
    </lineage>
</organism>
<feature type="domain" description="Reverse transcriptase/retrotransposon-derived protein RNase H-like" evidence="2">
    <location>
        <begin position="365"/>
        <end position="468"/>
    </location>
</feature>
<dbReference type="PANTHER" id="PTHR33064:SF37">
    <property type="entry name" value="RIBONUCLEASE H"/>
    <property type="match status" value="1"/>
</dbReference>
<evidence type="ECO:0000259" key="1">
    <source>
        <dbReference type="Pfam" id="PF00078"/>
    </source>
</evidence>
<evidence type="ECO:0000313" key="3">
    <source>
        <dbReference type="EMBL" id="GBG78597.1"/>
    </source>
</evidence>
<proteinExistence type="predicted"/>
<dbReference type="GO" id="GO:0003964">
    <property type="term" value="F:RNA-directed DNA polymerase activity"/>
    <property type="evidence" value="ECO:0007669"/>
    <property type="project" value="UniProtKB-KW"/>
</dbReference>
<dbReference type="GO" id="GO:0004190">
    <property type="term" value="F:aspartic-type endopeptidase activity"/>
    <property type="evidence" value="ECO:0007669"/>
    <property type="project" value="UniProtKB-KW"/>
</dbReference>
<dbReference type="Gene3D" id="3.30.70.270">
    <property type="match status" value="2"/>
</dbReference>
<dbReference type="GO" id="GO:0004519">
    <property type="term" value="F:endonuclease activity"/>
    <property type="evidence" value="ECO:0007669"/>
    <property type="project" value="UniProtKB-KW"/>
</dbReference>
<dbReference type="Pfam" id="PF17919">
    <property type="entry name" value="RT_RNaseH_2"/>
    <property type="match status" value="1"/>
</dbReference>
<dbReference type="InterPro" id="IPR051320">
    <property type="entry name" value="Viral_Replic_Matur_Polypro"/>
</dbReference>
<dbReference type="Gene3D" id="3.10.20.370">
    <property type="match status" value="1"/>
</dbReference>
<dbReference type="AlphaFoldDB" id="A0A388L8H2"/>
<dbReference type="Gramene" id="GBG78597">
    <property type="protein sequence ID" value="GBG78597"/>
    <property type="gene ID" value="CBR_g27822"/>
</dbReference>
<sequence length="497" mass="56511">MEKEEEILRVIRERRATEGHRIPDEVADTMKIGVDGFLAVEETQLIRKACQEFHLAFAFNDHQKGRLDAKLISPVRIHTVEHECWNDKGPTYEFGIAAEVTELLRAKIDSFVAEPTASPYANKWFGFRKPNKSLRWIQDLQKLNAITIRDAGSLPQADLLAESRAGRGIYSLIDLYLGYDQLPLDARDRPYTVMHTPVGQLQMQVTSMGFTNAVAEAQRRMLAITGDMFPEKCEPYIDDNPIKGAQNKDETEVQPGIQKFVWDHLQDIKDLLQRFLVYNITASGPKGIPTVPEVTILGFRCGAYGRKLDPAKMDKISQWPTPLHTTTEVRAFLRVVGFWRIFIKGFAKIVEPIRTMIREGGTMEWTEDREAAVQTLKDVLSSGQVTLASPCFNDEVGRPFILETDGRPLAVGGVLIQRSEEGKERPIRFESRTLNSAERRYSQFKKEVLAILHCLKTFQAYLFGRRFILRIDPTNVAGALKNYKPIDPTVGRWISFI</sequence>
<evidence type="ECO:0000259" key="2">
    <source>
        <dbReference type="Pfam" id="PF17919"/>
    </source>
</evidence>
<reference evidence="3 4" key="1">
    <citation type="journal article" date="2018" name="Cell">
        <title>The Chara Genome: Secondary Complexity and Implications for Plant Terrestrialization.</title>
        <authorList>
            <person name="Nishiyama T."/>
            <person name="Sakayama H."/>
            <person name="Vries J.D."/>
            <person name="Buschmann H."/>
            <person name="Saint-Marcoux D."/>
            <person name="Ullrich K.K."/>
            <person name="Haas F.B."/>
            <person name="Vanderstraeten L."/>
            <person name="Becker D."/>
            <person name="Lang D."/>
            <person name="Vosolsobe S."/>
            <person name="Rombauts S."/>
            <person name="Wilhelmsson P.K.I."/>
            <person name="Janitza P."/>
            <person name="Kern R."/>
            <person name="Heyl A."/>
            <person name="Rumpler F."/>
            <person name="Villalobos L.I.A.C."/>
            <person name="Clay J.M."/>
            <person name="Skokan R."/>
            <person name="Toyoda A."/>
            <person name="Suzuki Y."/>
            <person name="Kagoshima H."/>
            <person name="Schijlen E."/>
            <person name="Tajeshwar N."/>
            <person name="Catarino B."/>
            <person name="Hetherington A.J."/>
            <person name="Saltykova A."/>
            <person name="Bonnot C."/>
            <person name="Breuninger H."/>
            <person name="Symeonidi A."/>
            <person name="Radhakrishnan G.V."/>
            <person name="Van Nieuwerburgh F."/>
            <person name="Deforce D."/>
            <person name="Chang C."/>
            <person name="Karol K.G."/>
            <person name="Hedrich R."/>
            <person name="Ulvskov P."/>
            <person name="Glockner G."/>
            <person name="Delwiche C.F."/>
            <person name="Petrasek J."/>
            <person name="Van de Peer Y."/>
            <person name="Friml J."/>
            <person name="Beilby M."/>
            <person name="Dolan L."/>
            <person name="Kohara Y."/>
            <person name="Sugano S."/>
            <person name="Fujiyama A."/>
            <person name="Delaux P.-M."/>
            <person name="Quint M."/>
            <person name="TheiBen G."/>
            <person name="Hagemann M."/>
            <person name="Harholt J."/>
            <person name="Dunand C."/>
            <person name="Zachgo S."/>
            <person name="Langdale J."/>
            <person name="Maumus F."/>
            <person name="Straeten D.V.D."/>
            <person name="Gould S.B."/>
            <person name="Rensing S.A."/>
        </authorList>
    </citation>
    <scope>NUCLEOTIDE SEQUENCE [LARGE SCALE GENOMIC DNA]</scope>
    <source>
        <strain evidence="3 4">S276</strain>
    </source>
</reference>
<evidence type="ECO:0000313" key="4">
    <source>
        <dbReference type="Proteomes" id="UP000265515"/>
    </source>
</evidence>
<dbReference type="FunFam" id="3.10.20.370:FF:000001">
    <property type="entry name" value="Retrovirus-related Pol polyprotein from transposon 17.6-like protein"/>
    <property type="match status" value="1"/>
</dbReference>
<dbReference type="InterPro" id="IPR043128">
    <property type="entry name" value="Rev_trsase/Diguanyl_cyclase"/>
</dbReference>
<dbReference type="InterPro" id="IPR041577">
    <property type="entry name" value="RT_RNaseH_2"/>
</dbReference>
<accession>A0A388L8H2</accession>